<dbReference type="RefSeq" id="WP_185251577.1">
    <property type="nucleotide sequence ID" value="NZ_JACKXE010000001.1"/>
</dbReference>
<sequence length="670" mass="72544">MSDDVGHRRRRFATAAGVVVGGAAYLLTLLDFGTSTTRTANGLGFASNFFDLQARAFMAGHLYVPDGSLSIEGFIQRGHEYEYFGPFPALLRLPVLMTTQRFDGRLTVVSMALAFVLLAVVTSRLLWLVRDLMYPGTEVTRLEATALGVFLALALGGTTLTYNASLPWVYHEVYAWAVPFVVGAMYWMLRVLRRPDAASIGWLLVFALGAVTTRTTGGWAVSLGALGIGVWMLTGRLVHVRRRTGLWLLGVGVVALGVGVAINYAKFRHPYLFPLEDQVFSSINAHRREALAVNGGTITGPQFFPTAFMAYFRPDGIRFVDYFPYLTLPAHPAQAYDGAFLDQSYRTGSVTSFMPWLLALTVLAVVVLFRPGVDLHRRMLRVPLVAGVLVTGGVMAYGYFAFRYTCEFVPALVIGGAVGTCALVHAVQHRPRWLSVPVVALTVPLTAFSIGASMITGYSAAATTYGGPRLIDYLYLQQRLSGPEQAGLVRTSTDLPASAPADVLLVRGDCDELFLSTGEDAQPWLLVERRSAVVVARLGRDTQPARVPLVRVDTEVPSNVWLETDGEGRARLLLITNLGTQPGQWFDVLSPGVVRIGVLDRPELGYAEISSTPGGPVGFLRTSEYGDDGVSRVIDIQLADDPARAAAKGIRLSVQPGLTPPLCASLEAEG</sequence>
<protein>
    <recommendedName>
        <fullName evidence="4">Glycosyltransferase RgtA/B/C/D-like domain-containing protein</fullName>
    </recommendedName>
</protein>
<feature type="transmembrane region" description="Helical" evidence="1">
    <location>
        <begin position="196"/>
        <end position="213"/>
    </location>
</feature>
<evidence type="ECO:0000256" key="1">
    <source>
        <dbReference type="SAM" id="Phobius"/>
    </source>
</evidence>
<accession>A0A7X0RDF6</accession>
<evidence type="ECO:0000313" key="2">
    <source>
        <dbReference type="EMBL" id="MBB6626283.1"/>
    </source>
</evidence>
<keyword evidence="1" id="KW-0812">Transmembrane</keyword>
<feature type="transmembrane region" description="Helical" evidence="1">
    <location>
        <begin position="219"/>
        <end position="238"/>
    </location>
</feature>
<feature type="transmembrane region" description="Helical" evidence="1">
    <location>
        <begin position="382"/>
        <end position="402"/>
    </location>
</feature>
<gene>
    <name evidence="2" type="ORF">H5V45_03005</name>
</gene>
<keyword evidence="3" id="KW-1185">Reference proteome</keyword>
<evidence type="ECO:0000313" key="3">
    <source>
        <dbReference type="Proteomes" id="UP000523955"/>
    </source>
</evidence>
<dbReference type="Proteomes" id="UP000523955">
    <property type="component" value="Unassembled WGS sequence"/>
</dbReference>
<feature type="transmembrane region" description="Helical" evidence="1">
    <location>
        <begin position="434"/>
        <end position="455"/>
    </location>
</feature>
<feature type="transmembrane region" description="Helical" evidence="1">
    <location>
        <begin position="168"/>
        <end position="189"/>
    </location>
</feature>
<feature type="transmembrane region" description="Helical" evidence="1">
    <location>
        <begin position="245"/>
        <end position="265"/>
    </location>
</feature>
<comment type="caution">
    <text evidence="2">The sequence shown here is derived from an EMBL/GenBank/DDBJ whole genome shotgun (WGS) entry which is preliminary data.</text>
</comment>
<reference evidence="2 3" key="1">
    <citation type="submission" date="2020-08" db="EMBL/GenBank/DDBJ databases">
        <authorList>
            <person name="Seo M.-J."/>
        </authorList>
    </citation>
    <scope>NUCLEOTIDE SEQUENCE [LARGE SCALE GENOMIC DNA]</scope>
    <source>
        <strain evidence="2 3">KIGAM211</strain>
    </source>
</reference>
<proteinExistence type="predicted"/>
<feature type="transmembrane region" description="Helical" evidence="1">
    <location>
        <begin position="353"/>
        <end position="370"/>
    </location>
</feature>
<organism evidence="2 3">
    <name type="scientific">Nocardioides luti</name>
    <dbReference type="NCBI Taxonomy" id="2761101"/>
    <lineage>
        <taxon>Bacteria</taxon>
        <taxon>Bacillati</taxon>
        <taxon>Actinomycetota</taxon>
        <taxon>Actinomycetes</taxon>
        <taxon>Propionibacteriales</taxon>
        <taxon>Nocardioidaceae</taxon>
        <taxon>Nocardioides</taxon>
    </lineage>
</organism>
<feature type="transmembrane region" description="Helical" evidence="1">
    <location>
        <begin position="12"/>
        <end position="30"/>
    </location>
</feature>
<keyword evidence="1" id="KW-1133">Transmembrane helix</keyword>
<name>A0A7X0RDF6_9ACTN</name>
<feature type="transmembrane region" description="Helical" evidence="1">
    <location>
        <begin position="408"/>
        <end position="427"/>
    </location>
</feature>
<feature type="transmembrane region" description="Helical" evidence="1">
    <location>
        <begin position="106"/>
        <end position="129"/>
    </location>
</feature>
<feature type="transmembrane region" description="Helical" evidence="1">
    <location>
        <begin position="141"/>
        <end position="162"/>
    </location>
</feature>
<dbReference type="EMBL" id="JACKXE010000001">
    <property type="protein sequence ID" value="MBB6626283.1"/>
    <property type="molecule type" value="Genomic_DNA"/>
</dbReference>
<evidence type="ECO:0008006" key="4">
    <source>
        <dbReference type="Google" id="ProtNLM"/>
    </source>
</evidence>
<keyword evidence="1" id="KW-0472">Membrane</keyword>
<dbReference type="AlphaFoldDB" id="A0A7X0RDF6"/>